<dbReference type="GO" id="GO:0004252">
    <property type="term" value="F:serine-type endopeptidase activity"/>
    <property type="evidence" value="ECO:0007669"/>
    <property type="project" value="InterPro"/>
</dbReference>
<gene>
    <name evidence="2" type="ORF">LCGC14_1099110</name>
</gene>
<reference evidence="2" key="1">
    <citation type="journal article" date="2015" name="Nature">
        <title>Complex archaea that bridge the gap between prokaryotes and eukaryotes.</title>
        <authorList>
            <person name="Spang A."/>
            <person name="Saw J.H."/>
            <person name="Jorgensen S.L."/>
            <person name="Zaremba-Niedzwiedzka K."/>
            <person name="Martijn J."/>
            <person name="Lind A.E."/>
            <person name="van Eijk R."/>
            <person name="Schleper C."/>
            <person name="Guy L."/>
            <person name="Ettema T.J."/>
        </authorList>
    </citation>
    <scope>NUCLEOTIDE SEQUENCE</scope>
</reference>
<dbReference type="InterPro" id="IPR006199">
    <property type="entry name" value="LexA_DNA-bd_dom"/>
</dbReference>
<dbReference type="Pfam" id="PF01726">
    <property type="entry name" value="LexA_DNA_bind"/>
    <property type="match status" value="1"/>
</dbReference>
<dbReference type="Gene3D" id="1.10.10.10">
    <property type="entry name" value="Winged helix-like DNA-binding domain superfamily/Winged helix DNA-binding domain"/>
    <property type="match status" value="1"/>
</dbReference>
<dbReference type="GO" id="GO:0006508">
    <property type="term" value="P:proteolysis"/>
    <property type="evidence" value="ECO:0007669"/>
    <property type="project" value="InterPro"/>
</dbReference>
<proteinExistence type="predicted"/>
<protein>
    <recommendedName>
        <fullName evidence="1">LexA repressor DNA-binding domain-containing protein</fullName>
    </recommendedName>
</protein>
<evidence type="ECO:0000313" key="2">
    <source>
        <dbReference type="EMBL" id="KKN04253.1"/>
    </source>
</evidence>
<organism evidence="2">
    <name type="scientific">marine sediment metagenome</name>
    <dbReference type="NCBI Taxonomy" id="412755"/>
    <lineage>
        <taxon>unclassified sequences</taxon>
        <taxon>metagenomes</taxon>
        <taxon>ecological metagenomes</taxon>
    </lineage>
</organism>
<comment type="caution">
    <text evidence="2">The sequence shown here is derived from an EMBL/GenBank/DDBJ whole genome shotgun (WGS) entry which is preliminary data.</text>
</comment>
<evidence type="ECO:0000259" key="1">
    <source>
        <dbReference type="Pfam" id="PF01726"/>
    </source>
</evidence>
<dbReference type="AlphaFoldDB" id="A0A0F9QG42"/>
<dbReference type="InterPro" id="IPR036390">
    <property type="entry name" value="WH_DNA-bd_sf"/>
</dbReference>
<dbReference type="EMBL" id="LAZR01004939">
    <property type="protein sequence ID" value="KKN04253.1"/>
    <property type="molecule type" value="Genomic_DNA"/>
</dbReference>
<sequence>MTRTNDTTERIMRFIRDYVVKEGIPPTVREIKEGCALSSTSLVAHHLDKL</sequence>
<dbReference type="InterPro" id="IPR036388">
    <property type="entry name" value="WH-like_DNA-bd_sf"/>
</dbReference>
<accession>A0A0F9QG42</accession>
<dbReference type="SUPFAM" id="SSF46785">
    <property type="entry name" value="Winged helix' DNA-binding domain"/>
    <property type="match status" value="1"/>
</dbReference>
<name>A0A0F9QG42_9ZZZZ</name>
<feature type="domain" description="LexA repressor DNA-binding" evidence="1">
    <location>
        <begin position="9"/>
        <end position="50"/>
    </location>
</feature>
<feature type="non-terminal residue" evidence="2">
    <location>
        <position position="50"/>
    </location>
</feature>